<dbReference type="InterPro" id="IPR013783">
    <property type="entry name" value="Ig-like_fold"/>
</dbReference>
<evidence type="ECO:0000313" key="3">
    <source>
        <dbReference type="Proteomes" id="UP000265618"/>
    </source>
</evidence>
<comment type="caution">
    <text evidence="2">The sequence shown here is derived from an EMBL/GenBank/DDBJ whole genome shotgun (WGS) entry which is preliminary data.</text>
</comment>
<reference evidence="2 3" key="1">
    <citation type="journal article" date="2018" name="PLoS ONE">
        <title>The draft genome of Kipferlia bialata reveals reductive genome evolution in fornicate parasites.</title>
        <authorList>
            <person name="Tanifuji G."/>
            <person name="Takabayashi S."/>
            <person name="Kume K."/>
            <person name="Takagi M."/>
            <person name="Nakayama T."/>
            <person name="Kamikawa R."/>
            <person name="Inagaki Y."/>
            <person name="Hashimoto T."/>
        </authorList>
    </citation>
    <scope>NUCLEOTIDE SEQUENCE [LARGE SCALE GENOMIC DNA]</scope>
    <source>
        <strain evidence="2">NY0173</strain>
    </source>
</reference>
<dbReference type="GO" id="GO:0005929">
    <property type="term" value="C:cilium"/>
    <property type="evidence" value="ECO:0007669"/>
    <property type="project" value="TreeGrafter"/>
</dbReference>
<sequence>MSLRLYDPECGESAVTVVGVALLPDPLETLTLSAQLQTPLPIPIPVPYKSPAIERFRESCASLPGMVQARQAFSDQVVPYAVGSTADFLTCVDRLKLSGESSSVLACEAMCQFAGEYTGNVVLASRFDVRVYALALKAEAETVRPETPPEPEPEPAKATGHLTFRGVAMEPTTKTITLTGTHTSEEYVFESGLPFISGPPGVVSVPAYQSVEVDLVVQVQRAGTARGAVYFHPTSVERDQETDPDHLDPSTLWYTCDVLVEPAAALDDIELETRTGQAVVSSVDVSNPLNQAVEIEVILEGIDVLGDRMLLLGPGESFSYEVIFSPLAPGVSDGRLVFTSPQLGDHQYNLHLVSTEPEEEVLAPVSASVGASSTATYTIENPLNEDMDFEVILTNSVAFSCSPSRIAVPAFSTETLSVVYQPTSVGQEETTGVRLEGVPSRFRGPPRILKLLSLTGVGSRPAPLEETLITCQPGSAVTKALTFKNPFLYPVTVGIELLAEPGPLRLGRAQTNARKLRTLAACETMQVSLVFEPASMVTVSGQCRVTATLLRDGRASADAETEDEGVVWTYPIRAVAELVKSGLPEVVRSLTHAIRVVTLDLSLAGLNKALMADVVAATKGAGAAPALVTKSTMDSRPSPSAAEPQSLLVSLDLDLGPETQAVKQCVSLKRVQATLPLSVEHEAAVAQGLSVALMPSGPIEQEGILSASETLSVPISFEPRRPVSVFGSLLVERSPAGGRWRFPIRLEAGLPKPEGVVVVEAASPGSVGTARVVAQNRSDGYSQYRAYFMAESGFQFGVDPCEGILNPRSSRPTELTVSFAPKSFSGLSSGRLVVETRDDLWIWEVRGRFASYKPPRVRAKVDAVMPRQTVRALAGVGGGGKGKKAPNYLQLNALNATRSKSQRAREREREERR</sequence>
<dbReference type="Gene3D" id="2.60.40.10">
    <property type="entry name" value="Immunoglobulins"/>
    <property type="match status" value="1"/>
</dbReference>
<proteinExistence type="predicted"/>
<dbReference type="PANTHER" id="PTHR45912">
    <property type="entry name" value="CILIA- AND FLAGELLA-ASSOCIATED PROTEIN 47"/>
    <property type="match status" value="1"/>
</dbReference>
<evidence type="ECO:0000313" key="2">
    <source>
        <dbReference type="EMBL" id="GIQ85256.1"/>
    </source>
</evidence>
<dbReference type="Pfam" id="PF26579">
    <property type="entry name" value="Ig_CFAP47"/>
    <property type="match status" value="1"/>
</dbReference>
<organism evidence="2 3">
    <name type="scientific">Kipferlia bialata</name>
    <dbReference type="NCBI Taxonomy" id="797122"/>
    <lineage>
        <taxon>Eukaryota</taxon>
        <taxon>Metamonada</taxon>
        <taxon>Carpediemonas-like organisms</taxon>
        <taxon>Kipferlia</taxon>
    </lineage>
</organism>
<dbReference type="InterPro" id="IPR058952">
    <property type="entry name" value="Ig_CFAP47"/>
</dbReference>
<evidence type="ECO:0000259" key="1">
    <source>
        <dbReference type="Pfam" id="PF26579"/>
    </source>
</evidence>
<protein>
    <recommendedName>
        <fullName evidence="1">CFAP47-like immunoglobulin-like domain-containing protein</fullName>
    </recommendedName>
</protein>
<keyword evidence="3" id="KW-1185">Reference proteome</keyword>
<accession>A0A9K3GK54</accession>
<dbReference type="PANTHER" id="PTHR45912:SF3">
    <property type="entry name" value="CILIA- AND FLAGELLA-ASSOCIATED PROTEIN 47"/>
    <property type="match status" value="1"/>
</dbReference>
<dbReference type="EMBL" id="BDIP01001848">
    <property type="protein sequence ID" value="GIQ85256.1"/>
    <property type="molecule type" value="Genomic_DNA"/>
</dbReference>
<dbReference type="Proteomes" id="UP000265618">
    <property type="component" value="Unassembled WGS sequence"/>
</dbReference>
<dbReference type="AlphaFoldDB" id="A0A9K3GK54"/>
<dbReference type="OrthoDB" id="10060824at2759"/>
<feature type="domain" description="CFAP47-like immunoglobulin-like" evidence="1">
    <location>
        <begin position="677"/>
        <end position="748"/>
    </location>
</feature>
<dbReference type="GO" id="GO:0060271">
    <property type="term" value="P:cilium assembly"/>
    <property type="evidence" value="ECO:0007669"/>
    <property type="project" value="TreeGrafter"/>
</dbReference>
<name>A0A9K3GK54_9EUKA</name>
<gene>
    <name evidence="2" type="ORF">KIPB_006895</name>
</gene>